<dbReference type="NCBIfam" id="TIGR00756">
    <property type="entry name" value="PPR"/>
    <property type="match status" value="1"/>
</dbReference>
<dbReference type="Gene3D" id="1.25.40.10">
    <property type="entry name" value="Tetratricopeptide repeat domain"/>
    <property type="match status" value="1"/>
</dbReference>
<name>A0A5C7HKU5_9ROSI</name>
<protein>
    <recommendedName>
        <fullName evidence="4">Pentatricopeptide repeat-containing protein</fullName>
    </recommendedName>
</protein>
<dbReference type="PANTHER" id="PTHR47926:SF371">
    <property type="entry name" value="TETRATRICOPEPTIDE REPEAT-LIKE SUPERFAMILY PROTEIN"/>
    <property type="match status" value="1"/>
</dbReference>
<dbReference type="InterPro" id="IPR011990">
    <property type="entry name" value="TPR-like_helical_dom_sf"/>
</dbReference>
<dbReference type="InterPro" id="IPR046960">
    <property type="entry name" value="PPR_At4g14850-like_plant"/>
</dbReference>
<keyword evidence="3" id="KW-1185">Reference proteome</keyword>
<evidence type="ECO:0000313" key="3">
    <source>
        <dbReference type="Proteomes" id="UP000323000"/>
    </source>
</evidence>
<evidence type="ECO:0008006" key="4">
    <source>
        <dbReference type="Google" id="ProtNLM"/>
    </source>
</evidence>
<dbReference type="PANTHER" id="PTHR47926">
    <property type="entry name" value="PENTATRICOPEPTIDE REPEAT-CONTAINING PROTEIN"/>
    <property type="match status" value="1"/>
</dbReference>
<dbReference type="Pfam" id="PF01535">
    <property type="entry name" value="PPR"/>
    <property type="match status" value="2"/>
</dbReference>
<dbReference type="EMBL" id="VAHF01000008">
    <property type="protein sequence ID" value="TXG57385.1"/>
    <property type="molecule type" value="Genomic_DNA"/>
</dbReference>
<evidence type="ECO:0000256" key="1">
    <source>
        <dbReference type="ARBA" id="ARBA00022737"/>
    </source>
</evidence>
<evidence type="ECO:0000313" key="2">
    <source>
        <dbReference type="EMBL" id="TXG57385.1"/>
    </source>
</evidence>
<keyword evidence="1" id="KW-0677">Repeat</keyword>
<dbReference type="GO" id="GO:0003723">
    <property type="term" value="F:RNA binding"/>
    <property type="evidence" value="ECO:0007669"/>
    <property type="project" value="InterPro"/>
</dbReference>
<comment type="caution">
    <text evidence="2">The sequence shown here is derived from an EMBL/GenBank/DDBJ whole genome shotgun (WGS) entry which is preliminary data.</text>
</comment>
<reference evidence="3" key="1">
    <citation type="journal article" date="2019" name="Gigascience">
        <title>De novo genome assembly of the endangered Acer yangbiense, a plant species with extremely small populations endemic to Yunnan Province, China.</title>
        <authorList>
            <person name="Yang J."/>
            <person name="Wariss H.M."/>
            <person name="Tao L."/>
            <person name="Zhang R."/>
            <person name="Yun Q."/>
            <person name="Hollingsworth P."/>
            <person name="Dao Z."/>
            <person name="Luo G."/>
            <person name="Guo H."/>
            <person name="Ma Y."/>
            <person name="Sun W."/>
        </authorList>
    </citation>
    <scope>NUCLEOTIDE SEQUENCE [LARGE SCALE GENOMIC DNA]</scope>
    <source>
        <strain evidence="3">cv. Malutang</strain>
    </source>
</reference>
<sequence>MTYARKVFDRIPDPSTSSWNALFKGEGDGVHCFVIKSGFGANAFVGTALIELYSSGRVIEAAYKVFGEIVERNVVAWTTNAMINGYILCGDIASMRLAPERDVVLWNIMSWNTVLGGCERLFEEMPERNVFSLNGLIGGYAKNGCLFEVLDAFKRMLIEGNAFPNDATHCVICVCKIESP</sequence>
<dbReference type="GO" id="GO:0009451">
    <property type="term" value="P:RNA modification"/>
    <property type="evidence" value="ECO:0007669"/>
    <property type="project" value="InterPro"/>
</dbReference>
<dbReference type="OrthoDB" id="185373at2759"/>
<organism evidence="2 3">
    <name type="scientific">Acer yangbiense</name>
    <dbReference type="NCBI Taxonomy" id="1000413"/>
    <lineage>
        <taxon>Eukaryota</taxon>
        <taxon>Viridiplantae</taxon>
        <taxon>Streptophyta</taxon>
        <taxon>Embryophyta</taxon>
        <taxon>Tracheophyta</taxon>
        <taxon>Spermatophyta</taxon>
        <taxon>Magnoliopsida</taxon>
        <taxon>eudicotyledons</taxon>
        <taxon>Gunneridae</taxon>
        <taxon>Pentapetalae</taxon>
        <taxon>rosids</taxon>
        <taxon>malvids</taxon>
        <taxon>Sapindales</taxon>
        <taxon>Sapindaceae</taxon>
        <taxon>Hippocastanoideae</taxon>
        <taxon>Acereae</taxon>
        <taxon>Acer</taxon>
    </lineage>
</organism>
<proteinExistence type="predicted"/>
<dbReference type="AlphaFoldDB" id="A0A5C7HKU5"/>
<dbReference type="InterPro" id="IPR002885">
    <property type="entry name" value="PPR_rpt"/>
</dbReference>
<dbReference type="Proteomes" id="UP000323000">
    <property type="component" value="Chromosome 8"/>
</dbReference>
<accession>A0A5C7HKU5</accession>
<gene>
    <name evidence="2" type="ORF">EZV62_018698</name>
</gene>